<dbReference type="STRING" id="1121098.HMPREF1534_03772"/>
<keyword evidence="3" id="KW-1185">Reference proteome</keyword>
<protein>
    <recommendedName>
        <fullName evidence="4">VanZ-like domain-containing protein</fullName>
    </recommendedName>
</protein>
<keyword evidence="1" id="KW-1133">Transmembrane helix</keyword>
<keyword evidence="1" id="KW-0472">Membrane</keyword>
<gene>
    <name evidence="2" type="ORF">HMPREF1534_03772</name>
</gene>
<accession>U6R9G8</accession>
<organism evidence="2 3">
    <name type="scientific">Phocaeicola massiliensis B84634 = Timone 84634 = DSM 17679 = JCM 13223</name>
    <dbReference type="NCBI Taxonomy" id="1121098"/>
    <lineage>
        <taxon>Bacteria</taxon>
        <taxon>Pseudomonadati</taxon>
        <taxon>Bacteroidota</taxon>
        <taxon>Bacteroidia</taxon>
        <taxon>Bacteroidales</taxon>
        <taxon>Bacteroidaceae</taxon>
        <taxon>Phocaeicola</taxon>
    </lineage>
</organism>
<dbReference type="EMBL" id="AQHY01000040">
    <property type="protein sequence ID" value="EOA52346.1"/>
    <property type="molecule type" value="Genomic_DNA"/>
</dbReference>
<feature type="transmembrane region" description="Helical" evidence="1">
    <location>
        <begin position="36"/>
        <end position="56"/>
    </location>
</feature>
<evidence type="ECO:0000313" key="2">
    <source>
        <dbReference type="EMBL" id="EOA52346.1"/>
    </source>
</evidence>
<dbReference type="OrthoDB" id="1050370at2"/>
<dbReference type="eggNOG" id="ENOG5033DYQ">
    <property type="taxonomic scope" value="Bacteria"/>
</dbReference>
<dbReference type="AlphaFoldDB" id="U6R9G8"/>
<evidence type="ECO:0008006" key="4">
    <source>
        <dbReference type="Google" id="ProtNLM"/>
    </source>
</evidence>
<feature type="transmembrane region" description="Helical" evidence="1">
    <location>
        <begin position="5"/>
        <end position="24"/>
    </location>
</feature>
<dbReference type="HOGENOM" id="CLU_163167_0_0_10"/>
<name>U6R9G8_9BACT</name>
<dbReference type="PATRIC" id="fig|1121098.3.peg.3850"/>
<dbReference type="GeneID" id="60060354"/>
<evidence type="ECO:0000313" key="3">
    <source>
        <dbReference type="Proteomes" id="UP000017831"/>
    </source>
</evidence>
<comment type="caution">
    <text evidence="2">The sequence shown here is derived from an EMBL/GenBank/DDBJ whole genome shotgun (WGS) entry which is preliminary data.</text>
</comment>
<feature type="transmembrane region" description="Helical" evidence="1">
    <location>
        <begin position="92"/>
        <end position="108"/>
    </location>
</feature>
<proteinExistence type="predicted"/>
<sequence length="114" mass="13397">MRKKLYYMGSGFFFILGIVLSNTYRPYIYENHIFDFHLADTIGNLVAVPSLSLLLLAMRKYESLSKAILYSIFVFTLYEIIPFGTFDFYDLIATYISGLLTYLIFLLFKRVNKR</sequence>
<feature type="transmembrane region" description="Helical" evidence="1">
    <location>
        <begin position="68"/>
        <end position="86"/>
    </location>
</feature>
<evidence type="ECO:0000256" key="1">
    <source>
        <dbReference type="SAM" id="Phobius"/>
    </source>
</evidence>
<reference evidence="2 3" key="1">
    <citation type="submission" date="2013-04" db="EMBL/GenBank/DDBJ databases">
        <title>The Genome Sequence of Bacteroides massiliensis DSM 17679.</title>
        <authorList>
            <consortium name="The Broad Institute Genomics Platform"/>
            <person name="Earl A."/>
            <person name="Ward D."/>
            <person name="Feldgarden M."/>
            <person name="Gevers D."/>
            <person name="Martens E."/>
            <person name="Fenner L."/>
            <person name="Roux V."/>
            <person name="Mallet M.N."/>
            <person name="Raoult D."/>
            <person name="Walker B."/>
            <person name="Young S."/>
            <person name="Zeng Q."/>
            <person name="Gargeya S."/>
            <person name="Fitzgerald M."/>
            <person name="Haas B."/>
            <person name="Abouelleil A."/>
            <person name="Allen A.W."/>
            <person name="Alvarado L."/>
            <person name="Arachchi H.M."/>
            <person name="Berlin A.M."/>
            <person name="Chapman S.B."/>
            <person name="Gainer-Dewar J."/>
            <person name="Goldberg J."/>
            <person name="Griggs A."/>
            <person name="Gujja S."/>
            <person name="Hansen M."/>
            <person name="Howarth C."/>
            <person name="Imamovic A."/>
            <person name="Ireland A."/>
            <person name="Larimer J."/>
            <person name="McCowan C."/>
            <person name="Murphy C."/>
            <person name="Pearson M."/>
            <person name="Poon T.W."/>
            <person name="Priest M."/>
            <person name="Roberts A."/>
            <person name="Saif S."/>
            <person name="Shea T."/>
            <person name="Sisk P."/>
            <person name="Sykes S."/>
            <person name="Wortman J."/>
            <person name="Nusbaum C."/>
            <person name="Birren B."/>
        </authorList>
    </citation>
    <scope>NUCLEOTIDE SEQUENCE [LARGE SCALE GENOMIC DNA]</scope>
    <source>
        <strain evidence="3">B84634 / Timone 84634 / DSM 17679 / JCM 13223</strain>
    </source>
</reference>
<dbReference type="Proteomes" id="UP000017831">
    <property type="component" value="Unassembled WGS sequence"/>
</dbReference>
<dbReference type="RefSeq" id="WP_005945081.1">
    <property type="nucleotide sequence ID" value="NZ_KB890319.1"/>
</dbReference>
<keyword evidence="1" id="KW-0812">Transmembrane</keyword>